<dbReference type="SUPFAM" id="SSF53706">
    <property type="entry name" value="Formate dehydrogenase/DMSO reductase, domains 1-3"/>
    <property type="match status" value="1"/>
</dbReference>
<comment type="caution">
    <text evidence="6">The sequence shown here is derived from an EMBL/GenBank/DDBJ whole genome shotgun (WGS) entry which is preliminary data.</text>
</comment>
<evidence type="ECO:0000256" key="2">
    <source>
        <dbReference type="ARBA" id="ARBA00023004"/>
    </source>
</evidence>
<dbReference type="GO" id="GO:0051536">
    <property type="term" value="F:iron-sulfur cluster binding"/>
    <property type="evidence" value="ECO:0007669"/>
    <property type="project" value="UniProtKB-KW"/>
</dbReference>
<dbReference type="GO" id="GO:0046872">
    <property type="term" value="F:metal ion binding"/>
    <property type="evidence" value="ECO:0007669"/>
    <property type="project" value="UniProtKB-KW"/>
</dbReference>
<keyword evidence="1" id="KW-0479">Metal-binding</keyword>
<evidence type="ECO:0000313" key="6">
    <source>
        <dbReference type="EMBL" id="TMI78608.1"/>
    </source>
</evidence>
<keyword evidence="2" id="KW-0408">Iron</keyword>
<dbReference type="InterPro" id="IPR009010">
    <property type="entry name" value="Asp_de-COase-like_dom_sf"/>
</dbReference>
<dbReference type="InterPro" id="IPR006657">
    <property type="entry name" value="MoPterin_dinucl-bd_dom"/>
</dbReference>
<dbReference type="AlphaFoldDB" id="A0A537J4Y2"/>
<protein>
    <submittedName>
        <fullName evidence="6">Uncharacterized protein</fullName>
    </submittedName>
</protein>
<dbReference type="PANTHER" id="PTHR43105">
    <property type="entry name" value="RESPIRATORY NITRATE REDUCTASE"/>
    <property type="match status" value="1"/>
</dbReference>
<evidence type="ECO:0000256" key="1">
    <source>
        <dbReference type="ARBA" id="ARBA00022723"/>
    </source>
</evidence>
<dbReference type="InterPro" id="IPR050123">
    <property type="entry name" value="Prok_molybdopt-oxidoreductase"/>
</dbReference>
<sequence>MGGSATAPRGPRLSFAEKAGTVCNIEGRVQRQDQAVLGPGTARADGLIFSQIAGRVGAVLGFSSWQDVFAGIGRIIPGWQEGARLAPPRPLRAPGSGASPPAAAVTGGALILLTGSRLFDRGTMAVRCPGIRNQAGEPFVALHPDDAGRLGLADGAPCEVRSPRGALRLAVRIWAGLPRGQVYIPRGYEAAPVNALLDDRGPVAVTVRALAAAEAAG</sequence>
<evidence type="ECO:0000313" key="7">
    <source>
        <dbReference type="Proteomes" id="UP000320048"/>
    </source>
</evidence>
<dbReference type="PANTHER" id="PTHR43105:SF10">
    <property type="entry name" value="NADH-QUINONE OXIDOREDUCTASE SUBUNIT G"/>
    <property type="match status" value="1"/>
</dbReference>
<dbReference type="GO" id="GO:0016020">
    <property type="term" value="C:membrane"/>
    <property type="evidence" value="ECO:0007669"/>
    <property type="project" value="TreeGrafter"/>
</dbReference>
<dbReference type="Pfam" id="PF00384">
    <property type="entry name" value="Molybdopterin"/>
    <property type="match status" value="1"/>
</dbReference>
<dbReference type="Proteomes" id="UP000320048">
    <property type="component" value="Unassembled WGS sequence"/>
</dbReference>
<dbReference type="GO" id="GO:0003954">
    <property type="term" value="F:NADH dehydrogenase activity"/>
    <property type="evidence" value="ECO:0007669"/>
    <property type="project" value="TreeGrafter"/>
</dbReference>
<dbReference type="EMBL" id="VBAO01000358">
    <property type="protein sequence ID" value="TMI78608.1"/>
    <property type="molecule type" value="Genomic_DNA"/>
</dbReference>
<dbReference type="InterPro" id="IPR006656">
    <property type="entry name" value="Mopterin_OxRdtase"/>
</dbReference>
<feature type="domain" description="Molybdopterin oxidoreductase" evidence="4">
    <location>
        <begin position="11"/>
        <end position="54"/>
    </location>
</feature>
<evidence type="ECO:0000259" key="5">
    <source>
        <dbReference type="Pfam" id="PF01568"/>
    </source>
</evidence>
<gene>
    <name evidence="6" type="ORF">E6H04_12150</name>
</gene>
<dbReference type="GO" id="GO:0043546">
    <property type="term" value="F:molybdopterin cofactor binding"/>
    <property type="evidence" value="ECO:0007669"/>
    <property type="project" value="InterPro"/>
</dbReference>
<dbReference type="GO" id="GO:0022904">
    <property type="term" value="P:respiratory electron transport chain"/>
    <property type="evidence" value="ECO:0007669"/>
    <property type="project" value="TreeGrafter"/>
</dbReference>
<organism evidence="6 7">
    <name type="scientific">Candidatus Segetimicrobium genomatis</name>
    <dbReference type="NCBI Taxonomy" id="2569760"/>
    <lineage>
        <taxon>Bacteria</taxon>
        <taxon>Bacillati</taxon>
        <taxon>Candidatus Sysuimicrobiota</taxon>
        <taxon>Candidatus Sysuimicrobiia</taxon>
        <taxon>Candidatus Sysuimicrobiales</taxon>
        <taxon>Candidatus Segetimicrobiaceae</taxon>
        <taxon>Candidatus Segetimicrobium</taxon>
    </lineage>
</organism>
<feature type="domain" description="Molybdopterin dinucleotide-binding" evidence="5">
    <location>
        <begin position="111"/>
        <end position="201"/>
    </location>
</feature>
<accession>A0A537J4Y2</accession>
<name>A0A537J4Y2_9BACT</name>
<evidence type="ECO:0000256" key="3">
    <source>
        <dbReference type="ARBA" id="ARBA00023014"/>
    </source>
</evidence>
<evidence type="ECO:0000259" key="4">
    <source>
        <dbReference type="Pfam" id="PF00384"/>
    </source>
</evidence>
<dbReference type="Gene3D" id="3.40.50.740">
    <property type="match status" value="1"/>
</dbReference>
<proteinExistence type="predicted"/>
<dbReference type="Gene3D" id="2.40.40.20">
    <property type="match status" value="1"/>
</dbReference>
<dbReference type="SUPFAM" id="SSF50692">
    <property type="entry name" value="ADC-like"/>
    <property type="match status" value="1"/>
</dbReference>
<dbReference type="Pfam" id="PF01568">
    <property type="entry name" value="Molydop_binding"/>
    <property type="match status" value="1"/>
</dbReference>
<reference evidence="6 7" key="1">
    <citation type="journal article" date="2019" name="Nat. Microbiol.">
        <title>Mediterranean grassland soil C-N compound turnover is dependent on rainfall and depth, and is mediated by genomically divergent microorganisms.</title>
        <authorList>
            <person name="Diamond S."/>
            <person name="Andeer P.F."/>
            <person name="Li Z."/>
            <person name="Crits-Christoph A."/>
            <person name="Burstein D."/>
            <person name="Anantharaman K."/>
            <person name="Lane K.R."/>
            <person name="Thomas B.C."/>
            <person name="Pan C."/>
            <person name="Northen T.R."/>
            <person name="Banfield J.F."/>
        </authorList>
    </citation>
    <scope>NUCLEOTIDE SEQUENCE [LARGE SCALE GENOMIC DNA]</scope>
    <source>
        <strain evidence="6">NP_7</strain>
    </source>
</reference>
<keyword evidence="3" id="KW-0411">Iron-sulfur</keyword>